<evidence type="ECO:0000313" key="1">
    <source>
        <dbReference type="EMBL" id="KAD4982724.1"/>
    </source>
</evidence>
<organism evidence="1 2">
    <name type="scientific">Mikania micrantha</name>
    <name type="common">bitter vine</name>
    <dbReference type="NCBI Taxonomy" id="192012"/>
    <lineage>
        <taxon>Eukaryota</taxon>
        <taxon>Viridiplantae</taxon>
        <taxon>Streptophyta</taxon>
        <taxon>Embryophyta</taxon>
        <taxon>Tracheophyta</taxon>
        <taxon>Spermatophyta</taxon>
        <taxon>Magnoliopsida</taxon>
        <taxon>eudicotyledons</taxon>
        <taxon>Gunneridae</taxon>
        <taxon>Pentapetalae</taxon>
        <taxon>asterids</taxon>
        <taxon>campanulids</taxon>
        <taxon>Asterales</taxon>
        <taxon>Asteraceae</taxon>
        <taxon>Asteroideae</taxon>
        <taxon>Heliantheae alliance</taxon>
        <taxon>Eupatorieae</taxon>
        <taxon>Mikania</taxon>
    </lineage>
</organism>
<dbReference type="EMBL" id="SZYD01000010">
    <property type="protein sequence ID" value="KAD4982724.1"/>
    <property type="molecule type" value="Genomic_DNA"/>
</dbReference>
<comment type="caution">
    <text evidence="1">The sequence shown here is derived from an EMBL/GenBank/DDBJ whole genome shotgun (WGS) entry which is preliminary data.</text>
</comment>
<accession>A0A5N6NPF5</accession>
<name>A0A5N6NPF5_9ASTR</name>
<gene>
    <name evidence="1" type="ORF">E3N88_19395</name>
</gene>
<keyword evidence="2" id="KW-1185">Reference proteome</keyword>
<proteinExistence type="predicted"/>
<dbReference type="Proteomes" id="UP000326396">
    <property type="component" value="Linkage Group LG18"/>
</dbReference>
<protein>
    <submittedName>
        <fullName evidence="1">Uncharacterized protein</fullName>
    </submittedName>
</protein>
<evidence type="ECO:0000313" key="2">
    <source>
        <dbReference type="Proteomes" id="UP000326396"/>
    </source>
</evidence>
<dbReference type="AlphaFoldDB" id="A0A5N6NPF5"/>
<sequence>MAALVSSSSAPNDLMMIEVDDHGHDDVDQLIEIGNHEPVANGHLGNLENGHLPNQVHGDNNGPVIVQFNAERRRIWKIMSDIKKEKGRRSSRIPIRVVSFLRHGENGQLRDQVHDDNGPAMMQINANYLDLSLVFLNFNVNDQIDAIQIATSQTVAIVNHTNVVGDALVKIRQTVASFETRFMDFN</sequence>
<reference evidence="1 2" key="1">
    <citation type="submission" date="2019-05" db="EMBL/GenBank/DDBJ databases">
        <title>Mikania micrantha, genome provides insights into the molecular mechanism of rapid growth.</title>
        <authorList>
            <person name="Liu B."/>
        </authorList>
    </citation>
    <scope>NUCLEOTIDE SEQUENCE [LARGE SCALE GENOMIC DNA]</scope>
    <source>
        <strain evidence="1">NLD-2019</strain>
        <tissue evidence="1">Leaf</tissue>
    </source>
</reference>